<accession>A0A1G6RM57</accession>
<dbReference type="InterPro" id="IPR035901">
    <property type="entry name" value="GIY-YIG_endonuc_sf"/>
</dbReference>
<dbReference type="InterPro" id="IPR000305">
    <property type="entry name" value="GIY-YIG_endonuc"/>
</dbReference>
<dbReference type="EMBL" id="FNAC01000013">
    <property type="protein sequence ID" value="SDD05037.1"/>
    <property type="molecule type" value="Genomic_DNA"/>
</dbReference>
<dbReference type="Proteomes" id="UP000199060">
    <property type="component" value="Unassembled WGS sequence"/>
</dbReference>
<name>A0A1G6RM57_9BACT</name>
<keyword evidence="2" id="KW-0255">Endonuclease</keyword>
<protein>
    <submittedName>
        <fullName evidence="2">Putative endonuclease</fullName>
    </submittedName>
</protein>
<dbReference type="Gene3D" id="3.40.1440.10">
    <property type="entry name" value="GIY-YIG endonuclease"/>
    <property type="match status" value="1"/>
</dbReference>
<dbReference type="RefSeq" id="WP_087939451.1">
    <property type="nucleotide sequence ID" value="NZ_FNAC01000013.1"/>
</dbReference>
<dbReference type="PROSITE" id="PS50164">
    <property type="entry name" value="GIY_YIG"/>
    <property type="match status" value="1"/>
</dbReference>
<keyword evidence="2" id="KW-0378">Hydrolase</keyword>
<sequence>MCCYCYILFSPSLGKFYTGITQESIDSRIQKHNLQQYGNHRYTAKASDWELFLAIEADDYAHARRMELYIKKMKSAAYIRKLKDNPFELNALVAKKSRGF</sequence>
<evidence type="ECO:0000313" key="2">
    <source>
        <dbReference type="EMBL" id="SDD05037.1"/>
    </source>
</evidence>
<organism evidence="2 3">
    <name type="scientific">Algoriphagus faecimaris</name>
    <dbReference type="NCBI Taxonomy" id="686796"/>
    <lineage>
        <taxon>Bacteria</taxon>
        <taxon>Pseudomonadati</taxon>
        <taxon>Bacteroidota</taxon>
        <taxon>Cytophagia</taxon>
        <taxon>Cytophagales</taxon>
        <taxon>Cyclobacteriaceae</taxon>
        <taxon>Algoriphagus</taxon>
    </lineage>
</organism>
<evidence type="ECO:0000313" key="3">
    <source>
        <dbReference type="Proteomes" id="UP000199060"/>
    </source>
</evidence>
<dbReference type="STRING" id="686796.SAMN04488104_101331"/>
<proteinExistence type="predicted"/>
<dbReference type="AlphaFoldDB" id="A0A1G6RM57"/>
<reference evidence="3" key="1">
    <citation type="submission" date="2016-10" db="EMBL/GenBank/DDBJ databases">
        <authorList>
            <person name="Varghese N."/>
            <person name="Submissions S."/>
        </authorList>
    </citation>
    <scope>NUCLEOTIDE SEQUENCE [LARGE SCALE GENOMIC DNA]</scope>
    <source>
        <strain evidence="3">DSM 23095</strain>
    </source>
</reference>
<dbReference type="SUPFAM" id="SSF82771">
    <property type="entry name" value="GIY-YIG endonuclease"/>
    <property type="match status" value="1"/>
</dbReference>
<feature type="domain" description="GIY-YIG" evidence="1">
    <location>
        <begin position="1"/>
        <end position="80"/>
    </location>
</feature>
<gene>
    <name evidence="2" type="ORF">SAMN04488104_101331</name>
</gene>
<keyword evidence="2" id="KW-0540">Nuclease</keyword>
<dbReference type="Pfam" id="PF01541">
    <property type="entry name" value="GIY-YIG"/>
    <property type="match status" value="1"/>
</dbReference>
<evidence type="ECO:0000259" key="1">
    <source>
        <dbReference type="PROSITE" id="PS50164"/>
    </source>
</evidence>
<keyword evidence="3" id="KW-1185">Reference proteome</keyword>
<dbReference type="GO" id="GO:0004519">
    <property type="term" value="F:endonuclease activity"/>
    <property type="evidence" value="ECO:0007669"/>
    <property type="project" value="UniProtKB-KW"/>
</dbReference>
<dbReference type="OrthoDB" id="1495241at2"/>